<dbReference type="EMBL" id="JAHLFW010000085">
    <property type="protein sequence ID" value="MBU3838664.1"/>
    <property type="molecule type" value="Genomic_DNA"/>
</dbReference>
<dbReference type="AlphaFoldDB" id="A0A948WXG6"/>
<gene>
    <name evidence="1" type="ORF">H9777_10230</name>
</gene>
<accession>A0A948WXG6</accession>
<name>A0A948WXG6_9BACT</name>
<dbReference type="Proteomes" id="UP000783796">
    <property type="component" value="Unassembled WGS sequence"/>
</dbReference>
<proteinExistence type="predicted"/>
<organism evidence="1 2">
    <name type="scientific">Candidatus Phocaeicola faecigallinarum</name>
    <dbReference type="NCBI Taxonomy" id="2838732"/>
    <lineage>
        <taxon>Bacteria</taxon>
        <taxon>Pseudomonadati</taxon>
        <taxon>Bacteroidota</taxon>
        <taxon>Bacteroidia</taxon>
        <taxon>Bacteroidales</taxon>
        <taxon>Bacteroidaceae</taxon>
        <taxon>Phocaeicola</taxon>
    </lineage>
</organism>
<reference evidence="1" key="1">
    <citation type="journal article" date="2021" name="PeerJ">
        <title>Extensive microbial diversity within the chicken gut microbiome revealed by metagenomics and culture.</title>
        <authorList>
            <person name="Gilroy R."/>
            <person name="Ravi A."/>
            <person name="Getino M."/>
            <person name="Pursley I."/>
            <person name="Horton D.L."/>
            <person name="Alikhan N.F."/>
            <person name="Baker D."/>
            <person name="Gharbi K."/>
            <person name="Hall N."/>
            <person name="Watson M."/>
            <person name="Adriaenssens E.M."/>
            <person name="Foster-Nyarko E."/>
            <person name="Jarju S."/>
            <person name="Secka A."/>
            <person name="Antonio M."/>
            <person name="Oren A."/>
            <person name="Chaudhuri R.R."/>
            <person name="La Ragione R."/>
            <person name="Hildebrand F."/>
            <person name="Pallen M.J."/>
        </authorList>
    </citation>
    <scope>NUCLEOTIDE SEQUENCE</scope>
    <source>
        <strain evidence="1">G4-2901</strain>
    </source>
</reference>
<protein>
    <submittedName>
        <fullName evidence="1">Uncharacterized protein</fullName>
    </submittedName>
</protein>
<evidence type="ECO:0000313" key="2">
    <source>
        <dbReference type="Proteomes" id="UP000783796"/>
    </source>
</evidence>
<reference evidence="1" key="2">
    <citation type="submission" date="2021-04" db="EMBL/GenBank/DDBJ databases">
        <authorList>
            <person name="Gilroy R."/>
        </authorList>
    </citation>
    <scope>NUCLEOTIDE SEQUENCE</scope>
    <source>
        <strain evidence="1">G4-2901</strain>
    </source>
</reference>
<evidence type="ECO:0000313" key="1">
    <source>
        <dbReference type="EMBL" id="MBU3838664.1"/>
    </source>
</evidence>
<comment type="caution">
    <text evidence="1">The sequence shown here is derived from an EMBL/GenBank/DDBJ whole genome shotgun (WGS) entry which is preliminary data.</text>
</comment>
<sequence>MILCIGLLFFIPIQLNARKYFCEIKGTNKTLSAGLKIVFDFGESSVYSIWNGLKSQQKMVDEDGKEIDFNSMVDAANYMSEKGWNFQQAYTSFYEGNVIHHWIFYKEADSQEEAGKGIITKETYKQKQWSGRN</sequence>